<evidence type="ECO:0000313" key="11">
    <source>
        <dbReference type="Proteomes" id="UP000078540"/>
    </source>
</evidence>
<dbReference type="InterPro" id="IPR018983">
    <property type="entry name" value="U3_snoRNA-assocProt_15_C"/>
</dbReference>
<dbReference type="EMBL" id="KQ976401">
    <property type="protein sequence ID" value="KYM92388.1"/>
    <property type="molecule type" value="Genomic_DNA"/>
</dbReference>
<evidence type="ECO:0000259" key="9">
    <source>
        <dbReference type="Pfam" id="PF09384"/>
    </source>
</evidence>
<evidence type="ECO:0000256" key="8">
    <source>
        <dbReference type="PROSITE-ProRule" id="PRU00221"/>
    </source>
</evidence>
<feature type="domain" description="U3 small nucleolar RNA-associated protein 15 C-terminal" evidence="9">
    <location>
        <begin position="365"/>
        <end position="508"/>
    </location>
</feature>
<evidence type="ECO:0000256" key="4">
    <source>
        <dbReference type="ARBA" id="ARBA00022574"/>
    </source>
</evidence>
<dbReference type="PANTHER" id="PTHR19924:SF26">
    <property type="entry name" value="U3 SMALL NUCLEOLAR RNA-ASSOCIATED PROTEIN 15 HOMOLOG"/>
    <property type="match status" value="1"/>
</dbReference>
<keyword evidence="3" id="KW-0698">rRNA processing</keyword>
<dbReference type="GO" id="GO:0006364">
    <property type="term" value="P:rRNA processing"/>
    <property type="evidence" value="ECO:0007669"/>
    <property type="project" value="UniProtKB-KW"/>
</dbReference>
<evidence type="ECO:0000256" key="6">
    <source>
        <dbReference type="ARBA" id="ARBA00023242"/>
    </source>
</evidence>
<protein>
    <recommendedName>
        <fullName evidence="2">U3 small nucleolar RNA-associated protein 15 homolog</fullName>
    </recommendedName>
</protein>
<name>A0A195BWP0_9HYME</name>
<feature type="repeat" description="WD" evidence="8">
    <location>
        <begin position="263"/>
        <end position="304"/>
    </location>
</feature>
<dbReference type="STRING" id="520822.A0A195BWP0"/>
<dbReference type="AlphaFoldDB" id="A0A195BWP0"/>
<keyword evidence="6" id="KW-0539">Nucleus</keyword>
<dbReference type="GO" id="GO:0005730">
    <property type="term" value="C:nucleolus"/>
    <property type="evidence" value="ECO:0007669"/>
    <property type="project" value="UniProtKB-SubCell"/>
</dbReference>
<dbReference type="InterPro" id="IPR015943">
    <property type="entry name" value="WD40/YVTN_repeat-like_dom_sf"/>
</dbReference>
<gene>
    <name evidence="10" type="ORF">ALC53_00843</name>
</gene>
<accession>A0A195BWP0</accession>
<evidence type="ECO:0000256" key="3">
    <source>
        <dbReference type="ARBA" id="ARBA00022552"/>
    </source>
</evidence>
<dbReference type="PANTHER" id="PTHR19924">
    <property type="entry name" value="UTP15 U3 SMALL NUCLEOLAR RNA-ASSOCIATED PROTEIN 15 FAMILY MEMBER"/>
    <property type="match status" value="1"/>
</dbReference>
<dbReference type="Gene3D" id="2.130.10.10">
    <property type="entry name" value="YVTN repeat-like/Quinoprotein amine dehydrogenase"/>
    <property type="match status" value="2"/>
</dbReference>
<dbReference type="InterPro" id="IPR001680">
    <property type="entry name" value="WD40_rpt"/>
</dbReference>
<proteinExistence type="predicted"/>
<evidence type="ECO:0000256" key="1">
    <source>
        <dbReference type="ARBA" id="ARBA00004604"/>
    </source>
</evidence>
<organism evidence="10 11">
    <name type="scientific">Atta colombica</name>
    <dbReference type="NCBI Taxonomy" id="520822"/>
    <lineage>
        <taxon>Eukaryota</taxon>
        <taxon>Metazoa</taxon>
        <taxon>Ecdysozoa</taxon>
        <taxon>Arthropoda</taxon>
        <taxon>Hexapoda</taxon>
        <taxon>Insecta</taxon>
        <taxon>Pterygota</taxon>
        <taxon>Neoptera</taxon>
        <taxon>Endopterygota</taxon>
        <taxon>Hymenoptera</taxon>
        <taxon>Apocrita</taxon>
        <taxon>Aculeata</taxon>
        <taxon>Formicoidea</taxon>
        <taxon>Formicidae</taxon>
        <taxon>Myrmicinae</taxon>
        <taxon>Atta</taxon>
    </lineage>
</organism>
<dbReference type="SUPFAM" id="SSF50978">
    <property type="entry name" value="WD40 repeat-like"/>
    <property type="match status" value="1"/>
</dbReference>
<feature type="repeat" description="WD" evidence="8">
    <location>
        <begin position="179"/>
        <end position="221"/>
    </location>
</feature>
<evidence type="ECO:0000313" key="10">
    <source>
        <dbReference type="EMBL" id="KYM92388.1"/>
    </source>
</evidence>
<dbReference type="Pfam" id="PF09384">
    <property type="entry name" value="UTP15_C"/>
    <property type="match status" value="1"/>
</dbReference>
<sequence length="543" mass="60173">MLKATLQRLNNPRETVVAASTTISTLRATRRGDDDVYPNSMIGTTSMSGPPVLIKEFGPIDYIDFSPVEPHYFATTCSVRVQLYNPITKLATKTYSKFKEAAYGGCFRRDGKLLCVGGEEAVIKLFNISSNSVLRIFSGHKAAVHRVFFTADDVRVASFSDDKTVALWDIPSEKQLTSFNEHTDYIRAGAVSPVSSDVLLSGGYDKIVNMYDARTNKKVFSVNHNAPVESLLFLPTGGIFLSAGGSDIKVWDALAGGKLVAKITQHHKTVTCLKIASNGHRILSGSLDRHVKIYDAGTYKTLHALDYPNAVLSIGISVDDETVVAGMVDGMISVRRREEDVKDVIKSKRKKVSYRHAGENLHVRSIDVVVHQEVKEVMSKHDACLRKFQYSKALDCVMMNYVVNKTPHVTVALTQELIRREGLRRALAGRDGKSLVNIIKFLNKYIGNIRFGRVLSHVANVLLDVYEDHLDELSEETRKTFAILSQKLQEEEQLILALTQLQGSMQMILSGAETSSLPTIKEIQSLEPSNAAQTERDIILNIA</sequence>
<comment type="function">
    <text evidence="7">Ribosome biogenesis factor. Involved in nucleolar processing of pre-18S ribosomal RNA. Required for optimal pre-ribosomal RNA transcription by RNA polymerase I. Part of the small subunit (SSU) processome, first precursor of the small eukaryotic ribosomal subunit. During the assembly of the SSU processome in the nucleolus, many ribosome biogenesis factors, an RNA chaperone and ribosomal proteins associate with the nascent pre-rRNA and work in concert to generate RNA folding, modifications, rearrangements and cleavage as well as targeted degradation of pre-ribosomal RNA by the RNA exosome.</text>
</comment>
<reference evidence="10 11" key="1">
    <citation type="submission" date="2015-09" db="EMBL/GenBank/DDBJ databases">
        <title>Atta colombica WGS genome.</title>
        <authorList>
            <person name="Nygaard S."/>
            <person name="Hu H."/>
            <person name="Boomsma J."/>
            <person name="Zhang G."/>
        </authorList>
    </citation>
    <scope>NUCLEOTIDE SEQUENCE [LARGE SCALE GENOMIC DNA]</scope>
    <source>
        <strain evidence="10">Treedump-2</strain>
        <tissue evidence="10">Whole body</tissue>
    </source>
</reference>
<evidence type="ECO:0000256" key="5">
    <source>
        <dbReference type="ARBA" id="ARBA00022737"/>
    </source>
</evidence>
<dbReference type="PROSITE" id="PS50294">
    <property type="entry name" value="WD_REPEATS_REGION"/>
    <property type="match status" value="2"/>
</dbReference>
<dbReference type="PROSITE" id="PS50082">
    <property type="entry name" value="WD_REPEATS_2"/>
    <property type="match status" value="3"/>
</dbReference>
<keyword evidence="11" id="KW-1185">Reference proteome</keyword>
<evidence type="ECO:0000256" key="2">
    <source>
        <dbReference type="ARBA" id="ARBA00018260"/>
    </source>
</evidence>
<dbReference type="InterPro" id="IPR036322">
    <property type="entry name" value="WD40_repeat_dom_sf"/>
</dbReference>
<dbReference type="Pfam" id="PF00400">
    <property type="entry name" value="WD40"/>
    <property type="match status" value="4"/>
</dbReference>
<feature type="repeat" description="WD" evidence="8">
    <location>
        <begin position="137"/>
        <end position="178"/>
    </location>
</feature>
<keyword evidence="5" id="KW-0677">Repeat</keyword>
<dbReference type="Proteomes" id="UP000078540">
    <property type="component" value="Unassembled WGS sequence"/>
</dbReference>
<keyword evidence="4 8" id="KW-0853">WD repeat</keyword>
<evidence type="ECO:0000256" key="7">
    <source>
        <dbReference type="ARBA" id="ARBA00045437"/>
    </source>
</evidence>
<dbReference type="SMART" id="SM00320">
    <property type="entry name" value="WD40"/>
    <property type="match status" value="7"/>
</dbReference>
<dbReference type="GO" id="GO:0045943">
    <property type="term" value="P:positive regulation of transcription by RNA polymerase I"/>
    <property type="evidence" value="ECO:0007669"/>
    <property type="project" value="TreeGrafter"/>
</dbReference>
<comment type="subcellular location">
    <subcellularLocation>
        <location evidence="1">Nucleus</location>
        <location evidence="1">Nucleolus</location>
    </subcellularLocation>
</comment>
<dbReference type="CDD" id="cd00200">
    <property type="entry name" value="WD40"/>
    <property type="match status" value="1"/>
</dbReference>